<proteinExistence type="predicted"/>
<dbReference type="AlphaFoldDB" id="A0A4R0PB65"/>
<dbReference type="PROSITE" id="PS51704">
    <property type="entry name" value="GP_PDE"/>
    <property type="match status" value="1"/>
</dbReference>
<reference evidence="2 3" key="1">
    <citation type="journal article" date="2015" name="Antonie Van Leeuwenhoek">
        <title>Oricola cellulosilytica gen. nov., sp. nov., a cellulose-degrading bacterium of the family Phyllobacteriaceae isolated from surface seashore water, and emended descriptions of Mesorhizobium loti and Phyllobacterium myrsinacearum.</title>
        <authorList>
            <person name="Hameed A."/>
            <person name="Shahina M."/>
            <person name="Lai W.A."/>
            <person name="Lin S.Y."/>
            <person name="Young L.S."/>
            <person name="Liu Y.C."/>
            <person name="Hsu Y.H."/>
            <person name="Young C.C."/>
        </authorList>
    </citation>
    <scope>NUCLEOTIDE SEQUENCE [LARGE SCALE GENOMIC DNA]</scope>
    <source>
        <strain evidence="2 3">KCTC 52183</strain>
    </source>
</reference>
<dbReference type="Gene3D" id="3.20.20.190">
    <property type="entry name" value="Phosphatidylinositol (PI) phosphodiesterase"/>
    <property type="match status" value="1"/>
</dbReference>
<dbReference type="CDD" id="cd08585">
    <property type="entry name" value="GDPD_like_3"/>
    <property type="match status" value="1"/>
</dbReference>
<evidence type="ECO:0000313" key="3">
    <source>
        <dbReference type="Proteomes" id="UP000291301"/>
    </source>
</evidence>
<dbReference type="OrthoDB" id="384721at2"/>
<comment type="caution">
    <text evidence="2">The sequence shown here is derived from an EMBL/GenBank/DDBJ whole genome shotgun (WGS) entry which is preliminary data.</text>
</comment>
<dbReference type="GO" id="GO:0006629">
    <property type="term" value="P:lipid metabolic process"/>
    <property type="evidence" value="ECO:0007669"/>
    <property type="project" value="InterPro"/>
</dbReference>
<accession>A0A4R0PB65</accession>
<dbReference type="GO" id="GO:0008081">
    <property type="term" value="F:phosphoric diester hydrolase activity"/>
    <property type="evidence" value="ECO:0007669"/>
    <property type="project" value="InterPro"/>
</dbReference>
<feature type="domain" description="GP-PDE" evidence="1">
    <location>
        <begin position="8"/>
        <end position="237"/>
    </location>
</feature>
<organism evidence="2 3">
    <name type="scientific">Oricola cellulosilytica</name>
    <dbReference type="NCBI Taxonomy" id="1429082"/>
    <lineage>
        <taxon>Bacteria</taxon>
        <taxon>Pseudomonadati</taxon>
        <taxon>Pseudomonadota</taxon>
        <taxon>Alphaproteobacteria</taxon>
        <taxon>Hyphomicrobiales</taxon>
        <taxon>Ahrensiaceae</taxon>
        <taxon>Oricola</taxon>
    </lineage>
</organism>
<dbReference type="PANTHER" id="PTHR46211">
    <property type="entry name" value="GLYCEROPHOSPHORYL DIESTER PHOSPHODIESTERASE"/>
    <property type="match status" value="1"/>
</dbReference>
<sequence length="237" mass="25383">MSVDFLTRRPIAHRGLHDGNVGVCENSLSAFRKAIDRDFAIELDVRLSADGKAIVFHDDTLERLTGIEGLLIDQPAPDLGTIKLGRTSDTIPTLADTLELVSGRVPVVIEMKPEGAGNGALAKAVAADLAGYDGPAAAMSFDHDLLAAFRETGSSVPLGLTAEGIGDPALDRHYEALPLGVSFVSYHVKGLPNRFVSHVRDTLGMPVITWTVRTPEDVAATQAHADQMTFEDFDPDR</sequence>
<keyword evidence="3" id="KW-1185">Reference proteome</keyword>
<evidence type="ECO:0000259" key="1">
    <source>
        <dbReference type="PROSITE" id="PS51704"/>
    </source>
</evidence>
<name>A0A4R0PB65_9HYPH</name>
<dbReference type="EMBL" id="SJST01000006">
    <property type="protein sequence ID" value="TCD13218.1"/>
    <property type="molecule type" value="Genomic_DNA"/>
</dbReference>
<dbReference type="Proteomes" id="UP000291301">
    <property type="component" value="Unassembled WGS sequence"/>
</dbReference>
<protein>
    <submittedName>
        <fullName evidence="2">Glycerophosphodiester phosphodiesterase</fullName>
    </submittedName>
</protein>
<dbReference type="Pfam" id="PF03009">
    <property type="entry name" value="GDPD"/>
    <property type="match status" value="1"/>
</dbReference>
<gene>
    <name evidence="2" type="ORF">E0D97_14560</name>
</gene>
<dbReference type="SUPFAM" id="SSF51695">
    <property type="entry name" value="PLC-like phosphodiesterases"/>
    <property type="match status" value="1"/>
</dbReference>
<dbReference type="InterPro" id="IPR017946">
    <property type="entry name" value="PLC-like_Pdiesterase_TIM-brl"/>
</dbReference>
<dbReference type="PANTHER" id="PTHR46211:SF1">
    <property type="entry name" value="GLYCEROPHOSPHODIESTER PHOSPHODIESTERASE, CYTOPLASMIC"/>
    <property type="match status" value="1"/>
</dbReference>
<dbReference type="InterPro" id="IPR030395">
    <property type="entry name" value="GP_PDE_dom"/>
</dbReference>
<evidence type="ECO:0000313" key="2">
    <source>
        <dbReference type="EMBL" id="TCD13218.1"/>
    </source>
</evidence>